<evidence type="ECO:0000313" key="8">
    <source>
        <dbReference type="EMBL" id="CEK28478.1"/>
    </source>
</evidence>
<dbReference type="GO" id="GO:0008033">
    <property type="term" value="P:tRNA processing"/>
    <property type="evidence" value="ECO:0007669"/>
    <property type="project" value="UniProtKB-UniRule"/>
</dbReference>
<dbReference type="PROSITE" id="PS00092">
    <property type="entry name" value="N6_MTASE"/>
    <property type="match status" value="1"/>
</dbReference>
<reference evidence="9 10" key="2">
    <citation type="submission" date="2018-06" db="EMBL/GenBank/DDBJ databases">
        <authorList>
            <consortium name="Pathogen Informatics"/>
            <person name="Doyle S."/>
        </authorList>
    </citation>
    <scope>NUCLEOTIDE SEQUENCE [LARGE SCALE GENOMIC DNA]</scope>
    <source>
        <strain evidence="9 10">NCTC10476</strain>
    </source>
</reference>
<comment type="catalytic activity">
    <reaction evidence="6">
        <text>adenosine(37) in tRNA1(Val) + S-adenosyl-L-methionine = N(6)-methyladenosine(37) in tRNA1(Val) + S-adenosyl-L-homocysteine + H(+)</text>
        <dbReference type="Rhea" id="RHEA:43160"/>
        <dbReference type="Rhea" id="RHEA-COMP:10369"/>
        <dbReference type="Rhea" id="RHEA-COMP:10370"/>
        <dbReference type="ChEBI" id="CHEBI:15378"/>
        <dbReference type="ChEBI" id="CHEBI:57856"/>
        <dbReference type="ChEBI" id="CHEBI:59789"/>
        <dbReference type="ChEBI" id="CHEBI:74411"/>
        <dbReference type="ChEBI" id="CHEBI:74449"/>
        <dbReference type="EC" id="2.1.1.223"/>
    </reaction>
</comment>
<dbReference type="GO" id="GO:0016430">
    <property type="term" value="F:tRNA (adenine-N6)-methyltransferase activity"/>
    <property type="evidence" value="ECO:0007669"/>
    <property type="project" value="UniProtKB-UniRule"/>
</dbReference>
<dbReference type="InterPro" id="IPR007848">
    <property type="entry name" value="Small_mtfrase_dom"/>
</dbReference>
<evidence type="ECO:0000256" key="5">
    <source>
        <dbReference type="ARBA" id="ARBA00022694"/>
    </source>
</evidence>
<dbReference type="EC" id="2.1.1.223" evidence="6"/>
<dbReference type="EMBL" id="UHJG01000001">
    <property type="protein sequence ID" value="SUQ01604.1"/>
    <property type="molecule type" value="Genomic_DNA"/>
</dbReference>
<dbReference type="PRINTS" id="PR00507">
    <property type="entry name" value="N12N6MTFRASE"/>
</dbReference>
<name>A0A085UA83_YERRU</name>
<evidence type="ECO:0000256" key="4">
    <source>
        <dbReference type="ARBA" id="ARBA00022691"/>
    </source>
</evidence>
<evidence type="ECO:0000256" key="2">
    <source>
        <dbReference type="ARBA" id="ARBA00022603"/>
    </source>
</evidence>
<gene>
    <name evidence="9" type="primary">yfiC</name>
    <name evidence="8" type="ORF">CSF007_13730</name>
    <name evidence="9" type="ORF">NCTC10476_02974</name>
</gene>
<dbReference type="GO" id="GO:0032259">
    <property type="term" value="P:methylation"/>
    <property type="evidence" value="ECO:0007669"/>
    <property type="project" value="UniProtKB-KW"/>
</dbReference>
<dbReference type="InterPro" id="IPR050210">
    <property type="entry name" value="tRNA_Adenine-N(6)_MTase"/>
</dbReference>
<organism evidence="8">
    <name type="scientific">Yersinia ruckeri</name>
    <dbReference type="NCBI Taxonomy" id="29486"/>
    <lineage>
        <taxon>Bacteria</taxon>
        <taxon>Pseudomonadati</taxon>
        <taxon>Pseudomonadota</taxon>
        <taxon>Gammaproteobacteria</taxon>
        <taxon>Enterobacterales</taxon>
        <taxon>Yersiniaceae</taxon>
        <taxon>Yersinia</taxon>
    </lineage>
</organism>
<keyword evidence="4 6" id="KW-0949">S-adenosyl-L-methionine</keyword>
<protein>
    <recommendedName>
        <fullName evidence="6">tRNA1(Val) (adenine(37)-N6)-methyltransferase</fullName>
        <ecNumber evidence="6">2.1.1.223</ecNumber>
    </recommendedName>
    <alternativeName>
        <fullName evidence="6">tRNA m6A37 methyltransferase</fullName>
    </alternativeName>
</protein>
<dbReference type="STRING" id="29486.UGYR_06130"/>
<comment type="similarity">
    <text evidence="6">Belongs to the methyltransferase superfamily. tRNA (adenine-N(6)-)-methyltransferase family.</text>
</comment>
<dbReference type="InterPro" id="IPR022882">
    <property type="entry name" value="tRNA_adenine-N6_MeTrfase"/>
</dbReference>
<evidence type="ECO:0000313" key="9">
    <source>
        <dbReference type="EMBL" id="SUQ01604.1"/>
    </source>
</evidence>
<dbReference type="GO" id="GO:0003676">
    <property type="term" value="F:nucleic acid binding"/>
    <property type="evidence" value="ECO:0007669"/>
    <property type="project" value="InterPro"/>
</dbReference>
<evidence type="ECO:0000259" key="7">
    <source>
        <dbReference type="Pfam" id="PF05175"/>
    </source>
</evidence>
<keyword evidence="2 6" id="KW-0489">Methyltransferase</keyword>
<dbReference type="AlphaFoldDB" id="A0A085UA83"/>
<accession>A0A085UA83</accession>
<comment type="function">
    <text evidence="6">Specifically methylates the adenine in position 37 of tRNA(1)(Val) (anticodon cmo5UAC).</text>
</comment>
<dbReference type="Gene3D" id="3.40.50.150">
    <property type="entry name" value="Vaccinia Virus protein VP39"/>
    <property type="match status" value="1"/>
</dbReference>
<evidence type="ECO:0000313" key="10">
    <source>
        <dbReference type="Proteomes" id="UP000255169"/>
    </source>
</evidence>
<dbReference type="InterPro" id="IPR029063">
    <property type="entry name" value="SAM-dependent_MTases_sf"/>
</dbReference>
<dbReference type="PANTHER" id="PTHR47739">
    <property type="entry name" value="TRNA1(VAL) (ADENINE(37)-N6)-METHYLTRANSFERASE"/>
    <property type="match status" value="1"/>
</dbReference>
<evidence type="ECO:0000256" key="3">
    <source>
        <dbReference type="ARBA" id="ARBA00022679"/>
    </source>
</evidence>
<dbReference type="PATRIC" id="fig|29486.44.peg.449"/>
<dbReference type="Pfam" id="PF05175">
    <property type="entry name" value="MTS"/>
    <property type="match status" value="1"/>
</dbReference>
<dbReference type="eggNOG" id="COG4123">
    <property type="taxonomic scope" value="Bacteria"/>
</dbReference>
<sequence>MLRQLKILVINVSEQLEKKPTLRRGGFTFKQFFVAHDRCAMKVGTDGVLLGAWVPLQQARRVLDIGCGSGLIALMIAQRSSPQVQIDGVELENDAAAQASENAQASPWRDRIQIYATDVHEFAKTHVHQYDLIVSNPPYFAPAVACRDAARNTARYTGSLTHGALLDCAERLMTPEGRFCVVLPHAIGEDLAALARQQGWFVRQQVDVRDRPGKPLHRMLLVLARQDGEMLHQHLPLRKAEDVYSDVFCQLISDFYLHY</sequence>
<dbReference type="InterPro" id="IPR002052">
    <property type="entry name" value="DNA_methylase_N6_adenine_CS"/>
</dbReference>
<keyword evidence="10" id="KW-1185">Reference proteome</keyword>
<keyword evidence="5 6" id="KW-0819">tRNA processing</keyword>
<proteinExistence type="inferred from homology"/>
<dbReference type="Proteomes" id="UP000255169">
    <property type="component" value="Unassembled WGS sequence"/>
</dbReference>
<dbReference type="PANTHER" id="PTHR47739:SF1">
    <property type="entry name" value="TRNA1(VAL) (ADENINE(37)-N6)-METHYLTRANSFERASE"/>
    <property type="match status" value="1"/>
</dbReference>
<evidence type="ECO:0000256" key="6">
    <source>
        <dbReference type="HAMAP-Rule" id="MF_01872"/>
    </source>
</evidence>
<reference evidence="8" key="1">
    <citation type="journal article" date="2015" name="Genome Announc.">
        <title>Complete Genome Sequence of Yersinia ruckeri Strain CSF007-82, Etiologic Agent of Red Mouth Disease in Salmonid Fish.</title>
        <authorList>
            <person name="Nelson M.C."/>
            <person name="LaPatra S.E."/>
            <person name="Welch T.J."/>
            <person name="Graf J."/>
        </authorList>
    </citation>
    <scope>NUCLEOTIDE SEQUENCE</scope>
    <source>
        <strain evidence="8">CSF007-82</strain>
    </source>
</reference>
<evidence type="ECO:0000256" key="1">
    <source>
        <dbReference type="ARBA" id="ARBA00022490"/>
    </source>
</evidence>
<dbReference type="SUPFAM" id="SSF53335">
    <property type="entry name" value="S-adenosyl-L-methionine-dependent methyltransferases"/>
    <property type="match status" value="1"/>
</dbReference>
<dbReference type="GO" id="GO:0005737">
    <property type="term" value="C:cytoplasm"/>
    <property type="evidence" value="ECO:0007669"/>
    <property type="project" value="UniProtKB-SubCell"/>
</dbReference>
<keyword evidence="3 6" id="KW-0808">Transferase</keyword>
<comment type="subcellular location">
    <subcellularLocation>
        <location evidence="6">Cytoplasm</location>
    </subcellularLocation>
</comment>
<dbReference type="CDD" id="cd02440">
    <property type="entry name" value="AdoMet_MTases"/>
    <property type="match status" value="1"/>
</dbReference>
<feature type="domain" description="Methyltransferase small" evidence="7">
    <location>
        <begin position="54"/>
        <end position="146"/>
    </location>
</feature>
<keyword evidence="1 6" id="KW-0963">Cytoplasm</keyword>
<dbReference type="NCBIfam" id="NF047853">
    <property type="entry name" value="tRm6a37MtseTrmN"/>
    <property type="match status" value="1"/>
</dbReference>
<dbReference type="HAMAP" id="MF_01872">
    <property type="entry name" value="tRNA_methyltr_YfiC"/>
    <property type="match status" value="1"/>
</dbReference>
<dbReference type="EMBL" id="LN681231">
    <property type="protein sequence ID" value="CEK28478.1"/>
    <property type="molecule type" value="Genomic_DNA"/>
</dbReference>